<evidence type="ECO:0000313" key="1">
    <source>
        <dbReference type="EMBL" id="TFV95927.1"/>
    </source>
</evidence>
<dbReference type="Proteomes" id="UP000297647">
    <property type="component" value="Unassembled WGS sequence"/>
</dbReference>
<proteinExistence type="predicted"/>
<reference evidence="1 2" key="1">
    <citation type="submission" date="2019-03" db="EMBL/GenBank/DDBJ databases">
        <title>Algoriphagus sp. nov, a new strain isolated from root system soil of mangrove plant Kandelia.</title>
        <authorList>
            <person name="Yin Q."/>
            <person name="Wang K."/>
            <person name="Song Z."/>
        </authorList>
    </citation>
    <scope>NUCLEOTIDE SEQUENCE [LARGE SCALE GENOMIC DNA]</scope>
    <source>
        <strain evidence="1 2">XY-J91</strain>
    </source>
</reference>
<accession>A0A4Y9QUT3</accession>
<dbReference type="EMBL" id="SPSB01000002">
    <property type="protein sequence ID" value="TFV95927.1"/>
    <property type="molecule type" value="Genomic_DNA"/>
</dbReference>
<name>A0A4Y9QUT3_9BACT</name>
<keyword evidence="2" id="KW-1185">Reference proteome</keyword>
<dbReference type="RefSeq" id="WP_135072507.1">
    <property type="nucleotide sequence ID" value="NZ_SPSB01000002.1"/>
</dbReference>
<dbReference type="OrthoDB" id="827915at2"/>
<comment type="caution">
    <text evidence="1">The sequence shown here is derived from an EMBL/GenBank/DDBJ whole genome shotgun (WGS) entry which is preliminary data.</text>
</comment>
<gene>
    <name evidence="1" type="ORF">E4S40_06805</name>
</gene>
<protein>
    <submittedName>
        <fullName evidence="1">Uncharacterized protein</fullName>
    </submittedName>
</protein>
<sequence>MYRLVIFFFFSVFPFNEHLPAKKEVYLILDDCINWKRSGFLDKKNMFFLYKDFDKKLFEEVFEVNFSHVWLADDKRLSSIKLKYSDLLEGLPIFSSGLSKKNWENLSKLKDTSFFILIPEDYCSEKRFLNGYEFTLYEVNLDVTASTDDVIEPLNLLPLPEVDSVRRKKKNTN</sequence>
<organism evidence="1 2">
    <name type="scientific">Algoriphagus kandeliae</name>
    <dbReference type="NCBI Taxonomy" id="2562278"/>
    <lineage>
        <taxon>Bacteria</taxon>
        <taxon>Pseudomonadati</taxon>
        <taxon>Bacteroidota</taxon>
        <taxon>Cytophagia</taxon>
        <taxon>Cytophagales</taxon>
        <taxon>Cyclobacteriaceae</taxon>
        <taxon>Algoriphagus</taxon>
    </lineage>
</organism>
<evidence type="ECO:0000313" key="2">
    <source>
        <dbReference type="Proteomes" id="UP000297647"/>
    </source>
</evidence>
<dbReference type="AlphaFoldDB" id="A0A4Y9QUT3"/>